<dbReference type="InterPro" id="IPR052779">
    <property type="entry name" value="WDR62"/>
</dbReference>
<protein>
    <recommendedName>
        <fullName evidence="5">WD repeat protein</fullName>
    </recommendedName>
</protein>
<dbReference type="PANTHER" id="PTHR45589">
    <property type="entry name" value="WD REPEAT DOMAIN 62, ISOFORM G"/>
    <property type="match status" value="1"/>
</dbReference>
<feature type="region of interest" description="Disordered" evidence="2">
    <location>
        <begin position="792"/>
        <end position="934"/>
    </location>
</feature>
<dbReference type="InterPro" id="IPR001680">
    <property type="entry name" value="WD40_rpt"/>
</dbReference>
<feature type="repeat" description="WD" evidence="1">
    <location>
        <begin position="773"/>
        <end position="795"/>
    </location>
</feature>
<feature type="region of interest" description="Disordered" evidence="2">
    <location>
        <begin position="1018"/>
        <end position="1045"/>
    </location>
</feature>
<dbReference type="PROSITE" id="PS50082">
    <property type="entry name" value="WD_REPEATS_2"/>
    <property type="match status" value="1"/>
</dbReference>
<dbReference type="Gene3D" id="2.130.10.10">
    <property type="entry name" value="YVTN repeat-like/Quinoprotein amine dehydrogenase"/>
    <property type="match status" value="3"/>
</dbReference>
<feature type="compositionally biased region" description="Low complexity" evidence="2">
    <location>
        <begin position="810"/>
        <end position="820"/>
    </location>
</feature>
<dbReference type="InterPro" id="IPR036322">
    <property type="entry name" value="WD40_repeat_dom_sf"/>
</dbReference>
<dbReference type="SUPFAM" id="SSF50978">
    <property type="entry name" value="WD40 repeat-like"/>
    <property type="match status" value="2"/>
</dbReference>
<reference evidence="3" key="1">
    <citation type="submission" date="2023-03" db="EMBL/GenBank/DDBJ databases">
        <title>Complete genome of Cladonia borealis.</title>
        <authorList>
            <person name="Park H."/>
        </authorList>
    </citation>
    <scope>NUCLEOTIDE SEQUENCE</scope>
    <source>
        <strain evidence="3">ANT050790</strain>
    </source>
</reference>
<dbReference type="Proteomes" id="UP001166286">
    <property type="component" value="Unassembled WGS sequence"/>
</dbReference>
<dbReference type="PANTHER" id="PTHR45589:SF1">
    <property type="entry name" value="WD REPEAT DOMAIN 62, ISOFORM G"/>
    <property type="match status" value="1"/>
</dbReference>
<feature type="region of interest" description="Disordered" evidence="2">
    <location>
        <begin position="100"/>
        <end position="124"/>
    </location>
</feature>
<accession>A0AA39R574</accession>
<sequence length="1045" mass="113067">MSSIGHAASLRLTPKNRFHPIQNPTQTPTRISRDDSGLQLILKNVIGTTTSSANAFDAVAEHHTFVCCAGPAAILSRVDEKLNIAQRLFRAKPNALPINATPSFYNPSTPPTTPGRGRQGSPLKEGIYGIGSTASLEYSAETQGQSKAGNRSKESTCVSLSRCGKFLAVGETGYNPRVVLFSATSNNPSDTPLSVLTDHSFGVTSVAFSSDSRWLCTLGNSYDGFVLIYSINQKTGLAKLHSSNKCSNVNSVLWMGSSVISIGTRHVKVWRVERAAPSSPSKTRLEIDINLSGPPGSPIPKTFSGRNCILGELIDSTFTALVAISDCRAIVCSAQGDICLLDDTDRTQRLEKVAQVAFKIHCVTFDCNNNIVWVAGEEGSMKAIRLHDLLKPRRSNPTSLVSSTLESESTSSFAKQPTTLAMGLVRNRIISVDSNRSIEIRTAEEISTIPASNTISKRLPAHDSAVLGVRSLLPKSSQDSPDFLTFSAKGSVRFWLLDGTCTGNVDIPLYQPDCSEDGDINELKTVIPSDADGYLLSGDKNGILRLVDRSSIEVTTVQAHNGDINSLDITKTDNVTLVATCGRDRTLQLYRKDNIALSLLQTLDDHAAAVGDLKFFNGPSTLVSISSDRTVIVRKLASSENGSLAYITIRVVNLKASPVSFTSVPTEPNSIIVSTMDRQIQRYDISSGRLLHSFKASDPRSGDSVIMNSLVVHKCDEASGSRLLLGVSSTDKSLRVHDYDSGSLLTREYGQSAVSAIELIQEPIGNHLPHKSLISCGLDGTIMIWELSSHQRRNSGSDATSNATNEIDSPPKTTTTPSQPLRRILSKAEISDFQKSLESDGDTVSPMSRAPSPSRIRRKTSRFSLAATPKLPAPTLPNGSNAPVLPSGRFDRRSSQEHSPTGPSANTKRPKRPSLSDRRRSKSTANLNDLNDSAEQQCKTLQTLRKRIASSATEKLNLGTAQELENELKLTLSVLSERNRTRYVGSETMAGDLLDVYLAKMIDERLALKEKSEEKVIAEPGMDVNRDDEQLNTTAGAREGASELE</sequence>
<keyword evidence="4" id="KW-1185">Reference proteome</keyword>
<gene>
    <name evidence="3" type="ORF">JMJ35_003721</name>
</gene>
<dbReference type="InterPro" id="IPR015943">
    <property type="entry name" value="WD40/YVTN_repeat-like_dom_sf"/>
</dbReference>
<proteinExistence type="predicted"/>
<feature type="compositionally biased region" description="Polar residues" evidence="2">
    <location>
        <begin position="897"/>
        <end position="907"/>
    </location>
</feature>
<evidence type="ECO:0000256" key="2">
    <source>
        <dbReference type="SAM" id="MobiDB-lite"/>
    </source>
</evidence>
<evidence type="ECO:0000313" key="3">
    <source>
        <dbReference type="EMBL" id="KAK0513999.1"/>
    </source>
</evidence>
<dbReference type="AlphaFoldDB" id="A0AA39R574"/>
<dbReference type="Pfam" id="PF00400">
    <property type="entry name" value="WD40"/>
    <property type="match status" value="2"/>
</dbReference>
<keyword evidence="1" id="KW-0853">WD repeat</keyword>
<feature type="compositionally biased region" description="Polar residues" evidence="2">
    <location>
        <begin position="923"/>
        <end position="934"/>
    </location>
</feature>
<name>A0AA39R574_9LECA</name>
<evidence type="ECO:0000313" key="4">
    <source>
        <dbReference type="Proteomes" id="UP001166286"/>
    </source>
</evidence>
<dbReference type="EMBL" id="JAFEKC020000006">
    <property type="protein sequence ID" value="KAK0513999.1"/>
    <property type="molecule type" value="Genomic_DNA"/>
</dbReference>
<dbReference type="SMART" id="SM00320">
    <property type="entry name" value="WD40"/>
    <property type="match status" value="8"/>
</dbReference>
<evidence type="ECO:0000256" key="1">
    <source>
        <dbReference type="PROSITE-ProRule" id="PRU00221"/>
    </source>
</evidence>
<organism evidence="3 4">
    <name type="scientific">Cladonia borealis</name>
    <dbReference type="NCBI Taxonomy" id="184061"/>
    <lineage>
        <taxon>Eukaryota</taxon>
        <taxon>Fungi</taxon>
        <taxon>Dikarya</taxon>
        <taxon>Ascomycota</taxon>
        <taxon>Pezizomycotina</taxon>
        <taxon>Lecanoromycetes</taxon>
        <taxon>OSLEUM clade</taxon>
        <taxon>Lecanoromycetidae</taxon>
        <taxon>Lecanorales</taxon>
        <taxon>Lecanorineae</taxon>
        <taxon>Cladoniaceae</taxon>
        <taxon>Cladonia</taxon>
    </lineage>
</organism>
<feature type="compositionally biased region" description="Polar residues" evidence="2">
    <location>
        <begin position="794"/>
        <end position="807"/>
    </location>
</feature>
<feature type="compositionally biased region" description="Basic and acidic residues" evidence="2">
    <location>
        <begin position="829"/>
        <end position="838"/>
    </location>
</feature>
<feature type="region of interest" description="Disordered" evidence="2">
    <location>
        <begin position="13"/>
        <end position="34"/>
    </location>
</feature>
<comment type="caution">
    <text evidence="3">The sequence shown here is derived from an EMBL/GenBank/DDBJ whole genome shotgun (WGS) entry which is preliminary data.</text>
</comment>
<evidence type="ECO:0008006" key="5">
    <source>
        <dbReference type="Google" id="ProtNLM"/>
    </source>
</evidence>